<dbReference type="SUPFAM" id="SSF55811">
    <property type="entry name" value="Nudix"/>
    <property type="match status" value="1"/>
</dbReference>
<feature type="domain" description="Nudix hydrolase" evidence="4">
    <location>
        <begin position="4"/>
        <end position="136"/>
    </location>
</feature>
<sequence>MSEHPLPVVGAFILNKNGQLLLVKSYKWDNGKIWSVPGGKIKIGETIEEAIKREVKEEVGVEINFVKVFAIWDAINPKEFFQKKHFIFLECQCLIKEDEVIKLDNQEIQEFAWFDLKESSKANLEYWTRRSIEVLIKEI</sequence>
<evidence type="ECO:0000313" key="6">
    <source>
        <dbReference type="Proteomes" id="UP000177006"/>
    </source>
</evidence>
<evidence type="ECO:0000256" key="1">
    <source>
        <dbReference type="ARBA" id="ARBA00001946"/>
    </source>
</evidence>
<proteinExistence type="inferred from homology"/>
<dbReference type="STRING" id="1797457.A2160_03415"/>
<dbReference type="Gene3D" id="3.90.79.10">
    <property type="entry name" value="Nucleoside Triphosphate Pyrophosphohydrolase"/>
    <property type="match status" value="1"/>
</dbReference>
<dbReference type="PROSITE" id="PS51462">
    <property type="entry name" value="NUDIX"/>
    <property type="match status" value="1"/>
</dbReference>
<dbReference type="Proteomes" id="UP000177006">
    <property type="component" value="Unassembled WGS sequence"/>
</dbReference>
<dbReference type="PRINTS" id="PR00502">
    <property type="entry name" value="NUDIXFAMILY"/>
</dbReference>
<keyword evidence="2 3" id="KW-0378">Hydrolase</keyword>
<gene>
    <name evidence="5" type="ORF">A2160_03415</name>
</gene>
<dbReference type="InterPro" id="IPR020476">
    <property type="entry name" value="Nudix_hydrolase"/>
</dbReference>
<organism evidence="5 6">
    <name type="scientific">Candidatus Beckwithbacteria bacterium RBG_13_42_9</name>
    <dbReference type="NCBI Taxonomy" id="1797457"/>
    <lineage>
        <taxon>Bacteria</taxon>
        <taxon>Candidatus Beckwithiibacteriota</taxon>
    </lineage>
</organism>
<dbReference type="EMBL" id="MEZK01000005">
    <property type="protein sequence ID" value="OGD63708.1"/>
    <property type="molecule type" value="Genomic_DNA"/>
</dbReference>
<dbReference type="GO" id="GO:0016787">
    <property type="term" value="F:hydrolase activity"/>
    <property type="evidence" value="ECO:0007669"/>
    <property type="project" value="UniProtKB-KW"/>
</dbReference>
<dbReference type="PROSITE" id="PS00893">
    <property type="entry name" value="NUDIX_BOX"/>
    <property type="match status" value="1"/>
</dbReference>
<evidence type="ECO:0000313" key="5">
    <source>
        <dbReference type="EMBL" id="OGD63708.1"/>
    </source>
</evidence>
<dbReference type="PANTHER" id="PTHR43046">
    <property type="entry name" value="GDP-MANNOSE MANNOSYL HYDROLASE"/>
    <property type="match status" value="1"/>
</dbReference>
<dbReference type="PANTHER" id="PTHR43046:SF14">
    <property type="entry name" value="MUTT_NUDIX FAMILY PROTEIN"/>
    <property type="match status" value="1"/>
</dbReference>
<dbReference type="AlphaFoldDB" id="A0A1F5E8J9"/>
<accession>A0A1F5E8J9</accession>
<comment type="cofactor">
    <cofactor evidence="1">
        <name>Mg(2+)</name>
        <dbReference type="ChEBI" id="CHEBI:18420"/>
    </cofactor>
</comment>
<evidence type="ECO:0000259" key="4">
    <source>
        <dbReference type="PROSITE" id="PS51462"/>
    </source>
</evidence>
<evidence type="ECO:0000256" key="2">
    <source>
        <dbReference type="ARBA" id="ARBA00022801"/>
    </source>
</evidence>
<comment type="similarity">
    <text evidence="3">Belongs to the Nudix hydrolase family.</text>
</comment>
<comment type="caution">
    <text evidence="5">The sequence shown here is derived from an EMBL/GenBank/DDBJ whole genome shotgun (WGS) entry which is preliminary data.</text>
</comment>
<dbReference type="InterPro" id="IPR015797">
    <property type="entry name" value="NUDIX_hydrolase-like_dom_sf"/>
</dbReference>
<protein>
    <recommendedName>
        <fullName evidence="4">Nudix hydrolase domain-containing protein</fullName>
    </recommendedName>
</protein>
<evidence type="ECO:0000256" key="3">
    <source>
        <dbReference type="RuleBase" id="RU003476"/>
    </source>
</evidence>
<reference evidence="5 6" key="1">
    <citation type="journal article" date="2016" name="Nat. Commun.">
        <title>Thousands of microbial genomes shed light on interconnected biogeochemical processes in an aquifer system.</title>
        <authorList>
            <person name="Anantharaman K."/>
            <person name="Brown C.T."/>
            <person name="Hug L.A."/>
            <person name="Sharon I."/>
            <person name="Castelle C.J."/>
            <person name="Probst A.J."/>
            <person name="Thomas B.C."/>
            <person name="Singh A."/>
            <person name="Wilkins M.J."/>
            <person name="Karaoz U."/>
            <person name="Brodie E.L."/>
            <person name="Williams K.H."/>
            <person name="Hubbard S.S."/>
            <person name="Banfield J.F."/>
        </authorList>
    </citation>
    <scope>NUCLEOTIDE SEQUENCE [LARGE SCALE GENOMIC DNA]</scope>
</reference>
<dbReference type="InterPro" id="IPR020084">
    <property type="entry name" value="NUDIX_hydrolase_CS"/>
</dbReference>
<dbReference type="InterPro" id="IPR000086">
    <property type="entry name" value="NUDIX_hydrolase_dom"/>
</dbReference>
<dbReference type="Pfam" id="PF00293">
    <property type="entry name" value="NUDIX"/>
    <property type="match status" value="1"/>
</dbReference>
<name>A0A1F5E8J9_9BACT</name>